<accession>A0A098GGU7</accession>
<dbReference type="Pfam" id="PF19040">
    <property type="entry name" value="SGNH"/>
    <property type="match status" value="1"/>
</dbReference>
<dbReference type="EMBL" id="FMVN01000004">
    <property type="protein sequence ID" value="SCY10774.1"/>
    <property type="molecule type" value="Genomic_DNA"/>
</dbReference>
<name>A0A098GGU7_LEGMI</name>
<dbReference type="Pfam" id="PF01757">
    <property type="entry name" value="Acyl_transf_3"/>
    <property type="match status" value="1"/>
</dbReference>
<dbReference type="GO" id="GO:0009103">
    <property type="term" value="P:lipopolysaccharide biosynthetic process"/>
    <property type="evidence" value="ECO:0007669"/>
    <property type="project" value="TreeGrafter"/>
</dbReference>
<dbReference type="PANTHER" id="PTHR23028:SF53">
    <property type="entry name" value="ACYL_TRANSF_3 DOMAIN-CONTAINING PROTEIN"/>
    <property type="match status" value="1"/>
</dbReference>
<dbReference type="PATRIC" id="fig|451.8.peg.2228"/>
<dbReference type="InterPro" id="IPR043968">
    <property type="entry name" value="SGNH"/>
</dbReference>
<evidence type="ECO:0000259" key="2">
    <source>
        <dbReference type="Pfam" id="PF01757"/>
    </source>
</evidence>
<feature type="transmembrane region" description="Helical" evidence="1">
    <location>
        <begin position="63"/>
        <end position="84"/>
    </location>
</feature>
<feature type="domain" description="SGNH" evidence="3">
    <location>
        <begin position="401"/>
        <end position="634"/>
    </location>
</feature>
<evidence type="ECO:0000313" key="5">
    <source>
        <dbReference type="EMBL" id="SCY10774.1"/>
    </source>
</evidence>
<sequence>MRAIAILLVVCFHAFPTRLPGGFVGVDVFFVISGYLITTIIFNQLKANQFSFKHFYMRRINRIFPVLLLVLTSFFILGWFALLADEYKAYGKYMAAAGLFSSNLALWKAGGYFDTAADLKPLLHLWSLGIEEQFYLVWPLLIWAAYKKKINILLFTLTLFFISYFCNINEVKINQTGAFYLPHTRFFELLVGSLLAAFHSFHFKQTDKQDHLLVANLLAFLGLLCIAVTVYRLSPEKPFPGNNAILPILGAALLIAAGTKAWVNRIILANRCLVGIGLISFSLYLWHWPLLSFARIMEQGMPSKGIRILCLGASFLLAFLSYHYIEKPIRFGEKQGLKAIILLCLSLVVIGLGIYTCEKNGFTSRPSLAHLTIPPEFAGKLPQAVAKRSIPLNLGISSHAGKKTVFILGDSHAHHLLSGFFQKYPQNHISIILGPGCPFLLGIDRKPTQSPCLTMTEQALSDKELASVKTVIFSFRMFAYNRSGYDYNPEKQDWGLWYKSKRQPMDDLSFWRPALRETLQLLVKKHKRVIFSYDVPELLHPINECLDSRPLYLHNHTIKNCDVPRNIVDQRQGPLRQLFAEILKEFPQVEIFDPLNYFCDQKWCYAFKNGVPLYYDDDHLSVEGSKFYADAFAKEFPSLIKEKYS</sequence>
<feature type="transmembrane region" description="Helical" evidence="1">
    <location>
        <begin position="268"/>
        <end position="286"/>
    </location>
</feature>
<feature type="transmembrane region" description="Helical" evidence="1">
    <location>
        <begin position="152"/>
        <end position="171"/>
    </location>
</feature>
<evidence type="ECO:0000313" key="4">
    <source>
        <dbReference type="EMBL" id="CEG60711.1"/>
    </source>
</evidence>
<reference evidence="5 7" key="3">
    <citation type="submission" date="2016-10" db="EMBL/GenBank/DDBJ databases">
        <authorList>
            <person name="Varghese N."/>
            <person name="Submissions S."/>
        </authorList>
    </citation>
    <scope>NUCLEOTIDE SEQUENCE [LARGE SCALE GENOMIC DNA]</scope>
    <source>
        <strain evidence="5 7">ATCC 33218</strain>
    </source>
</reference>
<feature type="transmembrane region" description="Helical" evidence="1">
    <location>
        <begin position="337"/>
        <end position="355"/>
    </location>
</feature>
<keyword evidence="4" id="KW-0012">Acyltransferase</keyword>
<keyword evidence="1" id="KW-0472">Membrane</keyword>
<gene>
    <name evidence="4" type="ORF">LMI_1404</name>
    <name evidence="5" type="ORF">SAMN02982997_00826</name>
</gene>
<feature type="transmembrane region" description="Helical" evidence="1">
    <location>
        <begin position="183"/>
        <end position="201"/>
    </location>
</feature>
<evidence type="ECO:0000313" key="6">
    <source>
        <dbReference type="Proteomes" id="UP000032414"/>
    </source>
</evidence>
<feature type="transmembrane region" description="Helical" evidence="1">
    <location>
        <begin position="306"/>
        <end position="325"/>
    </location>
</feature>
<keyword evidence="1" id="KW-1133">Transmembrane helix</keyword>
<dbReference type="KEGG" id="tmc:LMI_1404"/>
<dbReference type="InterPro" id="IPR002656">
    <property type="entry name" value="Acyl_transf_3_dom"/>
</dbReference>
<evidence type="ECO:0000313" key="7">
    <source>
        <dbReference type="Proteomes" id="UP000182998"/>
    </source>
</evidence>
<evidence type="ECO:0000259" key="3">
    <source>
        <dbReference type="Pfam" id="PF19040"/>
    </source>
</evidence>
<protein>
    <submittedName>
        <fullName evidence="4">Acyltransferase 3</fullName>
    </submittedName>
    <submittedName>
        <fullName evidence="5">Peptidoglycan/LPS O-acetylase OafA/YrhL, contains acyltransferase and SGNH-hydrolase domains</fullName>
    </submittedName>
</protein>
<dbReference type="InterPro" id="IPR050879">
    <property type="entry name" value="Acyltransferase_3"/>
</dbReference>
<dbReference type="GO" id="GO:0016747">
    <property type="term" value="F:acyltransferase activity, transferring groups other than amino-acyl groups"/>
    <property type="evidence" value="ECO:0007669"/>
    <property type="project" value="InterPro"/>
</dbReference>
<reference evidence="4" key="2">
    <citation type="submission" date="2014-09" db="EMBL/GenBank/DDBJ databases">
        <authorList>
            <person name="GOMEZ-VALERO Laura"/>
        </authorList>
    </citation>
    <scope>NUCLEOTIDE SEQUENCE</scope>
    <source>
        <strain evidence="4">ATCC33218</strain>
    </source>
</reference>
<dbReference type="EMBL" id="LN614830">
    <property type="protein sequence ID" value="CEG60711.1"/>
    <property type="molecule type" value="Genomic_DNA"/>
</dbReference>
<evidence type="ECO:0000256" key="1">
    <source>
        <dbReference type="SAM" id="Phobius"/>
    </source>
</evidence>
<feature type="transmembrane region" description="Helical" evidence="1">
    <location>
        <begin position="24"/>
        <end position="42"/>
    </location>
</feature>
<feature type="transmembrane region" description="Helical" evidence="1">
    <location>
        <begin position="123"/>
        <end position="145"/>
    </location>
</feature>
<feature type="transmembrane region" description="Helical" evidence="1">
    <location>
        <begin position="245"/>
        <end position="263"/>
    </location>
</feature>
<dbReference type="Proteomes" id="UP000182998">
    <property type="component" value="Unassembled WGS sequence"/>
</dbReference>
<dbReference type="PANTHER" id="PTHR23028">
    <property type="entry name" value="ACETYLTRANSFERASE"/>
    <property type="match status" value="1"/>
</dbReference>
<feature type="domain" description="Acyltransferase 3" evidence="2">
    <location>
        <begin position="1"/>
        <end position="294"/>
    </location>
</feature>
<reference evidence="6" key="1">
    <citation type="submission" date="2014-09" db="EMBL/GenBank/DDBJ databases">
        <authorList>
            <person name="Gomez-Valero L."/>
        </authorList>
    </citation>
    <scope>NUCLEOTIDE SEQUENCE [LARGE SCALE GENOMIC DNA]</scope>
    <source>
        <strain evidence="6">ATCC33218</strain>
    </source>
</reference>
<dbReference type="STRING" id="451.B6N58_08545"/>
<feature type="transmembrane region" description="Helical" evidence="1">
    <location>
        <begin position="213"/>
        <end position="233"/>
    </location>
</feature>
<organism evidence="4 6">
    <name type="scientific">Legionella micdadei</name>
    <name type="common">Tatlockia micdadei</name>
    <dbReference type="NCBI Taxonomy" id="451"/>
    <lineage>
        <taxon>Bacteria</taxon>
        <taxon>Pseudomonadati</taxon>
        <taxon>Pseudomonadota</taxon>
        <taxon>Gammaproteobacteria</taxon>
        <taxon>Legionellales</taxon>
        <taxon>Legionellaceae</taxon>
        <taxon>Legionella</taxon>
    </lineage>
</organism>
<keyword evidence="7" id="KW-1185">Reference proteome</keyword>
<dbReference type="Proteomes" id="UP000032414">
    <property type="component" value="Chromosome I"/>
</dbReference>
<dbReference type="HOGENOM" id="CLU_005679_10_1_6"/>
<keyword evidence="1" id="KW-0812">Transmembrane</keyword>
<dbReference type="AlphaFoldDB" id="A0A098GGU7"/>
<proteinExistence type="predicted"/>
<keyword evidence="4" id="KW-0808">Transferase</keyword>
<dbReference type="GO" id="GO:0016020">
    <property type="term" value="C:membrane"/>
    <property type="evidence" value="ECO:0007669"/>
    <property type="project" value="TreeGrafter"/>
</dbReference>